<feature type="coiled-coil region" evidence="12">
    <location>
        <begin position="400"/>
        <end position="501"/>
    </location>
</feature>
<keyword evidence="7 12" id="KW-0175">Coiled coil</keyword>
<dbReference type="PROSITE" id="PS00411">
    <property type="entry name" value="KINESIN_MOTOR_1"/>
    <property type="match status" value="1"/>
</dbReference>
<accession>A0A8V0ZUB9</accession>
<dbReference type="PROSITE" id="PS50067">
    <property type="entry name" value="KINESIN_MOTOR_2"/>
    <property type="match status" value="1"/>
</dbReference>
<dbReference type="PANTHER" id="PTHR47968">
    <property type="entry name" value="CENTROMERE PROTEIN E"/>
    <property type="match status" value="1"/>
</dbReference>
<evidence type="ECO:0000256" key="4">
    <source>
        <dbReference type="ARBA" id="ARBA00022701"/>
    </source>
</evidence>
<dbReference type="InterPro" id="IPR059182">
    <property type="entry name" value="Khc_C"/>
</dbReference>
<dbReference type="OrthoDB" id="3176171at2759"/>
<feature type="coiled-coil region" evidence="12">
    <location>
        <begin position="694"/>
        <end position="841"/>
    </location>
</feature>
<dbReference type="Proteomes" id="UP000000539">
    <property type="component" value="Chromosome 34"/>
</dbReference>
<gene>
    <name evidence="15" type="primary">LOC107050879</name>
</gene>
<keyword evidence="4 11" id="KW-0493">Microtubule</keyword>
<feature type="region of interest" description="Disordered" evidence="13">
    <location>
        <begin position="659"/>
        <end position="680"/>
    </location>
</feature>
<dbReference type="Pfam" id="PF00225">
    <property type="entry name" value="Kinesin"/>
    <property type="match status" value="1"/>
</dbReference>
<dbReference type="InterPro" id="IPR019821">
    <property type="entry name" value="Kinesin_motor_CS"/>
</dbReference>
<dbReference type="AlphaFoldDB" id="A0A8V0ZUB9"/>
<dbReference type="GO" id="GO:0007097">
    <property type="term" value="P:nuclear migration"/>
    <property type="evidence" value="ECO:0007669"/>
    <property type="project" value="UniProtKB-ARBA"/>
</dbReference>
<reference evidence="15" key="3">
    <citation type="submission" date="2025-09" db="UniProtKB">
        <authorList>
            <consortium name="Ensembl"/>
        </authorList>
    </citation>
    <scope>IDENTIFICATION</scope>
    <source>
        <strain evidence="15">broiler</strain>
    </source>
</reference>
<evidence type="ECO:0000256" key="5">
    <source>
        <dbReference type="ARBA" id="ARBA00022741"/>
    </source>
</evidence>
<evidence type="ECO:0000256" key="13">
    <source>
        <dbReference type="SAM" id="MobiDB-lite"/>
    </source>
</evidence>
<protein>
    <recommendedName>
        <fullName evidence="11">Kinesin-like protein</fullName>
    </recommendedName>
</protein>
<feature type="binding site" evidence="10">
    <location>
        <begin position="86"/>
        <end position="93"/>
    </location>
    <ligand>
        <name>ATP</name>
        <dbReference type="ChEBI" id="CHEBI:30616"/>
    </ligand>
</feature>
<evidence type="ECO:0000256" key="1">
    <source>
        <dbReference type="ARBA" id="ARBA00004245"/>
    </source>
</evidence>
<keyword evidence="6 10" id="KW-0067">ATP-binding</keyword>
<dbReference type="GeneTree" id="ENSGT00940000159439"/>
<evidence type="ECO:0000256" key="9">
    <source>
        <dbReference type="ARBA" id="ARBA00023212"/>
    </source>
</evidence>
<dbReference type="PANTHER" id="PTHR47968:SF62">
    <property type="entry name" value="KINESIN FAMILY MEMBER 5A"/>
    <property type="match status" value="1"/>
</dbReference>
<keyword evidence="3" id="KW-0597">Phosphoprotein</keyword>
<dbReference type="SMART" id="SM00129">
    <property type="entry name" value="KISc"/>
    <property type="match status" value="1"/>
</dbReference>
<keyword evidence="2" id="KW-0963">Cytoplasm</keyword>
<comment type="subcellular location">
    <subcellularLocation>
        <location evidence="1">Cytoplasm</location>
        <location evidence="1">Cytoskeleton</location>
    </subcellularLocation>
</comment>
<dbReference type="Gene3D" id="3.40.850.10">
    <property type="entry name" value="Kinesin motor domain"/>
    <property type="match status" value="1"/>
</dbReference>
<dbReference type="GO" id="GO:0048489">
    <property type="term" value="P:synaptic vesicle transport"/>
    <property type="evidence" value="ECO:0007669"/>
    <property type="project" value="UniProtKB-ARBA"/>
</dbReference>
<evidence type="ECO:0000256" key="3">
    <source>
        <dbReference type="ARBA" id="ARBA00022553"/>
    </source>
</evidence>
<dbReference type="InterPro" id="IPR027640">
    <property type="entry name" value="Kinesin-like_fam"/>
</dbReference>
<dbReference type="GO" id="GO:0098957">
    <property type="term" value="P:anterograde axonal transport of mitochondrion"/>
    <property type="evidence" value="ECO:0007669"/>
    <property type="project" value="UniProtKB-ARBA"/>
</dbReference>
<dbReference type="PRINTS" id="PR00380">
    <property type="entry name" value="KINESINHEAVY"/>
</dbReference>
<dbReference type="InterPro" id="IPR001752">
    <property type="entry name" value="Kinesin_motor_dom"/>
</dbReference>
<dbReference type="GO" id="GO:0032991">
    <property type="term" value="C:protein-containing complex"/>
    <property type="evidence" value="ECO:0007669"/>
    <property type="project" value="UniProtKB-ARBA"/>
</dbReference>
<dbReference type="GO" id="GO:0005874">
    <property type="term" value="C:microtubule"/>
    <property type="evidence" value="ECO:0007669"/>
    <property type="project" value="UniProtKB-KW"/>
</dbReference>
<dbReference type="GO" id="GO:0003777">
    <property type="term" value="F:microtubule motor activity"/>
    <property type="evidence" value="ECO:0007669"/>
    <property type="project" value="InterPro"/>
</dbReference>
<evidence type="ECO:0000256" key="12">
    <source>
        <dbReference type="SAM" id="Coils"/>
    </source>
</evidence>
<dbReference type="InterPro" id="IPR036961">
    <property type="entry name" value="Kinesin_motor_dom_sf"/>
</dbReference>
<keyword evidence="16" id="KW-1185">Reference proteome</keyword>
<comment type="similarity">
    <text evidence="10 11">Belongs to the TRAFAC class myosin-kinesin ATPase superfamily. Kinesin family.</text>
</comment>
<evidence type="ECO:0000256" key="10">
    <source>
        <dbReference type="PROSITE-ProRule" id="PRU00283"/>
    </source>
</evidence>
<organism evidence="15 16">
    <name type="scientific">Gallus gallus</name>
    <name type="common">Chicken</name>
    <dbReference type="NCBI Taxonomy" id="9031"/>
    <lineage>
        <taxon>Eukaryota</taxon>
        <taxon>Metazoa</taxon>
        <taxon>Chordata</taxon>
        <taxon>Craniata</taxon>
        <taxon>Vertebrata</taxon>
        <taxon>Euteleostomi</taxon>
        <taxon>Archelosauria</taxon>
        <taxon>Archosauria</taxon>
        <taxon>Dinosauria</taxon>
        <taxon>Saurischia</taxon>
        <taxon>Theropoda</taxon>
        <taxon>Coelurosauria</taxon>
        <taxon>Aves</taxon>
        <taxon>Neognathae</taxon>
        <taxon>Galloanserae</taxon>
        <taxon>Galliformes</taxon>
        <taxon>Phasianidae</taxon>
        <taxon>Phasianinae</taxon>
        <taxon>Gallus</taxon>
    </lineage>
</organism>
<evidence type="ECO:0000313" key="15">
    <source>
        <dbReference type="Ensembl" id="ENSGALP00010035177.1"/>
    </source>
</evidence>
<keyword evidence="9" id="KW-0206">Cytoskeleton</keyword>
<reference evidence="15" key="1">
    <citation type="submission" date="2020-11" db="EMBL/GenBank/DDBJ databases">
        <title>Gallus gallus (Chicken) genome, bGalGal1, GRCg7b, maternal haplotype autosomes + Z &amp; W.</title>
        <authorList>
            <person name="Warren W."/>
            <person name="Formenti G."/>
            <person name="Fedrigo O."/>
            <person name="Haase B."/>
            <person name="Mountcastle J."/>
            <person name="Balacco J."/>
            <person name="Tracey A."/>
            <person name="Schneider V."/>
            <person name="Okimoto R."/>
            <person name="Cheng H."/>
            <person name="Hawken R."/>
            <person name="Howe K."/>
            <person name="Jarvis E.D."/>
        </authorList>
    </citation>
    <scope>NUCLEOTIDE SEQUENCE [LARGE SCALE GENOMIC DNA]</scope>
    <source>
        <strain evidence="15">Broiler</strain>
    </source>
</reference>
<evidence type="ECO:0000313" key="16">
    <source>
        <dbReference type="Proteomes" id="UP000000539"/>
    </source>
</evidence>
<evidence type="ECO:0000256" key="6">
    <source>
        <dbReference type="ARBA" id="ARBA00022840"/>
    </source>
</evidence>
<dbReference type="GO" id="GO:0007292">
    <property type="term" value="P:female gamete generation"/>
    <property type="evidence" value="ECO:0007669"/>
    <property type="project" value="UniProtKB-ARBA"/>
</dbReference>
<keyword evidence="8 10" id="KW-0505">Motor protein</keyword>
<dbReference type="Gene3D" id="6.10.250.1590">
    <property type="match status" value="1"/>
</dbReference>
<dbReference type="GO" id="GO:0008017">
    <property type="term" value="F:microtubule binding"/>
    <property type="evidence" value="ECO:0007669"/>
    <property type="project" value="InterPro"/>
</dbReference>
<dbReference type="CDD" id="cd23649">
    <property type="entry name" value="Khc_CBD_cc"/>
    <property type="match status" value="1"/>
</dbReference>
<feature type="region of interest" description="Disordered" evidence="13">
    <location>
        <begin position="365"/>
        <end position="395"/>
    </location>
</feature>
<evidence type="ECO:0000256" key="2">
    <source>
        <dbReference type="ARBA" id="ARBA00022490"/>
    </source>
</evidence>
<dbReference type="CDD" id="cd01369">
    <property type="entry name" value="KISc_KHC_KIF5"/>
    <property type="match status" value="1"/>
</dbReference>
<proteinExistence type="inferred from homology"/>
<evidence type="ECO:0000256" key="7">
    <source>
        <dbReference type="ARBA" id="ARBA00023054"/>
    </source>
</evidence>
<dbReference type="Ensembl" id="ENSGALT00010057989.1">
    <property type="protein sequence ID" value="ENSGALP00010035177.1"/>
    <property type="gene ID" value="ENSGALG00010023736.1"/>
</dbReference>
<evidence type="ECO:0000256" key="11">
    <source>
        <dbReference type="RuleBase" id="RU000394"/>
    </source>
</evidence>
<evidence type="ECO:0000256" key="8">
    <source>
        <dbReference type="ARBA" id="ARBA00023175"/>
    </source>
</evidence>
<feature type="domain" description="Kinesin motor" evidence="14">
    <location>
        <begin position="9"/>
        <end position="322"/>
    </location>
</feature>
<keyword evidence="5 10" id="KW-0547">Nucleotide-binding</keyword>
<sequence length="960" mass="107102">MAEPGAECSIKVLCRFRPLNQAEILRGDRFLPVFQGDDSVVVGGKPYVFDRVFPPNTTQEQVYRACAMQIVKDVLAGYNGTIFAYGQTSSGKTHTMEGKLHDPQQMGIIPRIAQDIFNHIYAMDENLEFHIKVSYFEIYLDKIRDLLDMTKTNLSVHEDKNRVPYVKGCTERFVSSPEEILDVIDEGKSNRHVAVTNMNEHSSRSHSIFLINIKQENVETEQKLSGKLYLVDLAGSEKVSKTGAEGAVLDEAKNINKSLSALGQRHLSKAYVPYRDSKMTRILQDSLGGNCRTTMFICCSPSSYNDAETKSTLMFGQRAKTIKNSASVNLELTAEQWKKKYEKEKEKNKALKETIARLEAELSRWRSGEAVPETEQGSAGGGAGGEPPRTDNGNSSSIVIHISEEERHKYEEEIRKLYKQLDDKDDEINQQSQLMEKLKQQMLDQEEVLAAARGGGEAARRELAALRAEHGAARAEVAEVLAALEELARSYDRKAQEAEDTGRHNRRLADELATTLSLETELQRVRDLGGQQRKRAAEVLNGLMRDLSEFSVIVGNGEIKLVSGAIEEEFAVARLYISKIKSEVKSVVKRCRQLEGLQVECHRKLEVTGRELSSCQLLISQHEAKIRSLTEYMQSVEGKKRHLEESYDALSEELARLRAQETAHEAARKEREHDEPQDNDEVKKALELQLETHREAQHKQLTRLRDDINEKQRTIDELRDLTQKLQLELEKLRAEHEALRGEERAKAARLAELEPEDSGGLHSQKQKISFLENNLEQLTKVHKQLVRDNADLRCELPKLEKRLRATAARVQSLEGALREAKEGALQDKRRYQREVERIKEAVRAKGGARRGHSAHIGAGMGSGVGWGVEGGGGVWEVGWGVWGIGCGVWGCGGGFGCGGGNVGCRRWGCGVRGVEGGGRLGVGWGMWDVGHWMWGVGCRGVWGGGTGSWDRGTCGCGVIG</sequence>
<dbReference type="GO" id="GO:0005524">
    <property type="term" value="F:ATP binding"/>
    <property type="evidence" value="ECO:0007669"/>
    <property type="project" value="UniProtKB-UniRule"/>
</dbReference>
<dbReference type="InterPro" id="IPR027417">
    <property type="entry name" value="P-loop_NTPase"/>
</dbReference>
<dbReference type="FunFam" id="3.40.850.10:FF:000067">
    <property type="entry name" value="Kinesin-like protein"/>
    <property type="match status" value="1"/>
</dbReference>
<dbReference type="SUPFAM" id="SSF52540">
    <property type="entry name" value="P-loop containing nucleoside triphosphate hydrolases"/>
    <property type="match status" value="1"/>
</dbReference>
<evidence type="ECO:0000259" key="14">
    <source>
        <dbReference type="PROSITE" id="PS50067"/>
    </source>
</evidence>
<dbReference type="GO" id="GO:1904115">
    <property type="term" value="C:axon cytoplasm"/>
    <property type="evidence" value="ECO:0007669"/>
    <property type="project" value="GOC"/>
</dbReference>
<name>A0A8V0ZUB9_CHICK</name>
<reference evidence="15" key="2">
    <citation type="submission" date="2025-08" db="UniProtKB">
        <authorList>
            <consortium name="Ensembl"/>
        </authorList>
    </citation>
    <scope>IDENTIFICATION</scope>
    <source>
        <strain evidence="15">broiler</strain>
    </source>
</reference>
<dbReference type="GO" id="GO:0030951">
    <property type="term" value="P:establishment or maintenance of microtubule cytoskeleton polarity"/>
    <property type="evidence" value="ECO:0007669"/>
    <property type="project" value="UniProtKB-ARBA"/>
</dbReference>